<feature type="compositionally biased region" description="Acidic residues" evidence="8">
    <location>
        <begin position="317"/>
        <end position="327"/>
    </location>
</feature>
<dbReference type="InterPro" id="IPR019258">
    <property type="entry name" value="Mediator_Med4"/>
</dbReference>
<dbReference type="PANTHER" id="PTHR13208">
    <property type="entry name" value="MEDIATOR OF RNA POLYMERASE II TRANSCRIPTION SUBUNIT 4"/>
    <property type="match status" value="1"/>
</dbReference>
<comment type="similarity">
    <text evidence="2 6">Belongs to the Mediator complex subunit 4 family.</text>
</comment>
<evidence type="ECO:0000256" key="2">
    <source>
        <dbReference type="ARBA" id="ARBA00009626"/>
    </source>
</evidence>
<feature type="compositionally biased region" description="Basic and acidic residues" evidence="8">
    <location>
        <begin position="297"/>
        <end position="306"/>
    </location>
</feature>
<gene>
    <name evidence="6" type="primary">MED4</name>
    <name evidence="9" type="ORF">Ae201684_009092</name>
</gene>
<organism evidence="9 10">
    <name type="scientific">Aphanomyces euteiches</name>
    <dbReference type="NCBI Taxonomy" id="100861"/>
    <lineage>
        <taxon>Eukaryota</taxon>
        <taxon>Sar</taxon>
        <taxon>Stramenopiles</taxon>
        <taxon>Oomycota</taxon>
        <taxon>Saprolegniomycetes</taxon>
        <taxon>Saprolegniales</taxon>
        <taxon>Verrucalvaceae</taxon>
        <taxon>Aphanomyces</taxon>
    </lineage>
</organism>
<protein>
    <recommendedName>
        <fullName evidence="6">Mediator of RNA polymerase II transcription subunit 4</fullName>
    </recommendedName>
    <alternativeName>
        <fullName evidence="6">Mediator complex subunit 4</fullName>
    </alternativeName>
</protein>
<evidence type="ECO:0000256" key="5">
    <source>
        <dbReference type="ARBA" id="ARBA00023242"/>
    </source>
</evidence>
<keyword evidence="7" id="KW-0175">Coiled coil</keyword>
<comment type="function">
    <text evidence="6">Component of the Mediator complex, a coactivator involved in the regulated transcription of nearly all RNA polymerase II-dependent genes. Mediator functions as a bridge to convey information from gene-specific regulatory proteins to the basal RNA polymerase II transcription machinery. Mediator is recruited to promoters by direct interactions with regulatory proteins and serves as a scaffold for the assembly of a functional preinitiation complex with RNA polymerase II and the general transcription factors.</text>
</comment>
<feature type="region of interest" description="Disordered" evidence="8">
    <location>
        <begin position="283"/>
        <end position="343"/>
    </location>
</feature>
<keyword evidence="6" id="KW-0010">Activator</keyword>
<dbReference type="AlphaFoldDB" id="A0A6G0X371"/>
<comment type="caution">
    <text evidence="9">The sequence shown here is derived from an EMBL/GenBank/DDBJ whole genome shotgun (WGS) entry which is preliminary data.</text>
</comment>
<dbReference type="GO" id="GO:0016592">
    <property type="term" value="C:mediator complex"/>
    <property type="evidence" value="ECO:0007669"/>
    <property type="project" value="InterPro"/>
</dbReference>
<dbReference type="VEuPathDB" id="FungiDB:AeMF1_020313"/>
<dbReference type="Proteomes" id="UP000481153">
    <property type="component" value="Unassembled WGS sequence"/>
</dbReference>
<reference evidence="9 10" key="1">
    <citation type="submission" date="2019-07" db="EMBL/GenBank/DDBJ databases">
        <title>Genomics analysis of Aphanomyces spp. identifies a new class of oomycete effector associated with host adaptation.</title>
        <authorList>
            <person name="Gaulin E."/>
        </authorList>
    </citation>
    <scope>NUCLEOTIDE SEQUENCE [LARGE SCALE GENOMIC DNA]</scope>
    <source>
        <strain evidence="9 10">ATCC 201684</strain>
    </source>
</reference>
<keyword evidence="4 6" id="KW-0804">Transcription</keyword>
<keyword evidence="5 6" id="KW-0539">Nucleus</keyword>
<keyword evidence="10" id="KW-1185">Reference proteome</keyword>
<keyword evidence="3 6" id="KW-0805">Transcription regulation</keyword>
<evidence type="ECO:0000256" key="8">
    <source>
        <dbReference type="SAM" id="MobiDB-lite"/>
    </source>
</evidence>
<dbReference type="PANTHER" id="PTHR13208:SF2">
    <property type="entry name" value="MEDIATOR OF RNA POLYMERASE II TRANSCRIPTION SUBUNIT 4"/>
    <property type="match status" value="1"/>
</dbReference>
<comment type="subcellular location">
    <subcellularLocation>
        <location evidence="1 6">Nucleus</location>
    </subcellularLocation>
</comment>
<evidence type="ECO:0000256" key="7">
    <source>
        <dbReference type="SAM" id="Coils"/>
    </source>
</evidence>
<sequence>MTGGTTIREKVEINLNEHRFLTYKLLEALSHTSANVNPAMLRSTNTYFDLVVEKDKQLLHSIKQLNKHQAAQKELDAIKAQIADKEQKIIRYAKELRSGQQAISSVLAKHRRTLDQCAQDAPNKVKLAPRDVIAYAHKIACTTSAPANWQPGYPMFGFMPPAPTPEMMRAGVLSRGVIEETVTKENAYDAFKKNQNASLTSVQPERGVDGEIVYKSLGTAADGSELPPGWKGGDSVELSAEALVKLRGPSVFADHGISLPHLQPNQPIPSEYMDMLRASLEKQNQNKRAAANDDEGPNAKKAREDDTASSSSSDQDGGSESEEESEAEKEKIRWSLSDDSDSD</sequence>
<name>A0A6G0X371_9STRA</name>
<comment type="subunit">
    <text evidence="6">Component of the Mediator complex.</text>
</comment>
<dbReference type="EMBL" id="VJMJ01000117">
    <property type="protein sequence ID" value="KAF0734231.1"/>
    <property type="molecule type" value="Genomic_DNA"/>
</dbReference>
<dbReference type="GO" id="GO:0070847">
    <property type="term" value="C:core mediator complex"/>
    <property type="evidence" value="ECO:0007669"/>
    <property type="project" value="TreeGrafter"/>
</dbReference>
<evidence type="ECO:0000313" key="9">
    <source>
        <dbReference type="EMBL" id="KAF0734231.1"/>
    </source>
</evidence>
<dbReference type="Pfam" id="PF10018">
    <property type="entry name" value="Med4"/>
    <property type="match status" value="1"/>
</dbReference>
<accession>A0A6G0X371</accession>
<dbReference type="GO" id="GO:0006357">
    <property type="term" value="P:regulation of transcription by RNA polymerase II"/>
    <property type="evidence" value="ECO:0007669"/>
    <property type="project" value="InterPro"/>
</dbReference>
<dbReference type="GO" id="GO:0003712">
    <property type="term" value="F:transcription coregulator activity"/>
    <property type="evidence" value="ECO:0007669"/>
    <property type="project" value="InterPro"/>
</dbReference>
<evidence type="ECO:0000313" key="10">
    <source>
        <dbReference type="Proteomes" id="UP000481153"/>
    </source>
</evidence>
<evidence type="ECO:0000256" key="4">
    <source>
        <dbReference type="ARBA" id="ARBA00023163"/>
    </source>
</evidence>
<proteinExistence type="inferred from homology"/>
<evidence type="ECO:0000256" key="3">
    <source>
        <dbReference type="ARBA" id="ARBA00023015"/>
    </source>
</evidence>
<feature type="coiled-coil region" evidence="7">
    <location>
        <begin position="68"/>
        <end position="95"/>
    </location>
</feature>
<evidence type="ECO:0000256" key="1">
    <source>
        <dbReference type="ARBA" id="ARBA00004123"/>
    </source>
</evidence>
<evidence type="ECO:0000256" key="6">
    <source>
        <dbReference type="RuleBase" id="RU364141"/>
    </source>
</evidence>